<comment type="caution">
    <text evidence="4">The sequence shown here is derived from an EMBL/GenBank/DDBJ whole genome shotgun (WGS) entry which is preliminary data.</text>
</comment>
<dbReference type="Pfam" id="PF00756">
    <property type="entry name" value="Esterase"/>
    <property type="match status" value="1"/>
</dbReference>
<organism evidence="4 5">
    <name type="scientific">Pelagibius litoralis</name>
    <dbReference type="NCBI Taxonomy" id="374515"/>
    <lineage>
        <taxon>Bacteria</taxon>
        <taxon>Pseudomonadati</taxon>
        <taxon>Pseudomonadota</taxon>
        <taxon>Alphaproteobacteria</taxon>
        <taxon>Rhodospirillales</taxon>
        <taxon>Rhodovibrionaceae</taxon>
        <taxon>Pelagibius</taxon>
    </lineage>
</organism>
<sequence>MLKLVVSILFTALTLPHAYAAVESPPQGFEIPRSTIHTLESEALGRSYQVYVKTPRDYDAPANKDKIYPVIYLNDGPYTFQVASGATRVPMNWKRYEDAILVGISWAVGEKPMASRTRDLTPSRWADWTARTGHETGGADDYLAFLDSQLMPFVEREYRIDQDRRTLAGHSFGGLFAAWVLFTNPELFKNYIISSPSLWFDRKMMFKVEEDYAAKHQSLKAVVYFGTGEREQSSRNDLTADQIAFVDKLRSRNHQGLIIRDRILEDIDHTTAFPINFTRAFRWLFYKPEN</sequence>
<dbReference type="PANTHER" id="PTHR40841">
    <property type="entry name" value="SIDEROPHORE TRIACETYLFUSARININE C ESTERASE"/>
    <property type="match status" value="1"/>
</dbReference>
<dbReference type="RefSeq" id="WP_167223911.1">
    <property type="nucleotide sequence ID" value="NZ_JAAQPH010000006.1"/>
</dbReference>
<keyword evidence="5" id="KW-1185">Reference proteome</keyword>
<evidence type="ECO:0000313" key="5">
    <source>
        <dbReference type="Proteomes" id="UP000761264"/>
    </source>
</evidence>
<feature type="signal peptide" evidence="3">
    <location>
        <begin position="1"/>
        <end position="20"/>
    </location>
</feature>
<keyword evidence="3" id="KW-0732">Signal</keyword>
<dbReference type="Proteomes" id="UP000761264">
    <property type="component" value="Unassembled WGS sequence"/>
</dbReference>
<proteinExistence type="inferred from homology"/>
<keyword evidence="2 4" id="KW-0378">Hydrolase</keyword>
<dbReference type="Gene3D" id="3.40.50.1820">
    <property type="entry name" value="alpha/beta hydrolase"/>
    <property type="match status" value="1"/>
</dbReference>
<evidence type="ECO:0000313" key="4">
    <source>
        <dbReference type="EMBL" id="NIA68874.1"/>
    </source>
</evidence>
<dbReference type="InterPro" id="IPR052558">
    <property type="entry name" value="Siderophore_Hydrolase_D"/>
</dbReference>
<accession>A0A967C533</accession>
<reference evidence="4" key="1">
    <citation type="submission" date="2020-03" db="EMBL/GenBank/DDBJ databases">
        <title>Genome of Pelagibius litoralis DSM 21314T.</title>
        <authorList>
            <person name="Wang G."/>
        </authorList>
    </citation>
    <scope>NUCLEOTIDE SEQUENCE</scope>
    <source>
        <strain evidence="4">DSM 21314</strain>
    </source>
</reference>
<dbReference type="SUPFAM" id="SSF53474">
    <property type="entry name" value="alpha/beta-Hydrolases"/>
    <property type="match status" value="1"/>
</dbReference>
<evidence type="ECO:0000256" key="3">
    <source>
        <dbReference type="SAM" id="SignalP"/>
    </source>
</evidence>
<protein>
    <submittedName>
        <fullName evidence="4">Alpha/beta hydrolase</fullName>
    </submittedName>
</protein>
<comment type="similarity">
    <text evidence="1">Belongs to the esterase D family.</text>
</comment>
<dbReference type="InterPro" id="IPR000801">
    <property type="entry name" value="Esterase-like"/>
</dbReference>
<dbReference type="InterPro" id="IPR029058">
    <property type="entry name" value="AB_hydrolase_fold"/>
</dbReference>
<name>A0A967C533_9PROT</name>
<dbReference type="GO" id="GO:0016788">
    <property type="term" value="F:hydrolase activity, acting on ester bonds"/>
    <property type="evidence" value="ECO:0007669"/>
    <property type="project" value="TreeGrafter"/>
</dbReference>
<dbReference type="PANTHER" id="PTHR40841:SF2">
    <property type="entry name" value="SIDEROPHORE-DEGRADING ESTERASE (EUROFUNG)"/>
    <property type="match status" value="1"/>
</dbReference>
<evidence type="ECO:0000256" key="2">
    <source>
        <dbReference type="ARBA" id="ARBA00022801"/>
    </source>
</evidence>
<dbReference type="EMBL" id="JAAQPH010000006">
    <property type="protein sequence ID" value="NIA68874.1"/>
    <property type="molecule type" value="Genomic_DNA"/>
</dbReference>
<feature type="chain" id="PRO_5037362293" evidence="3">
    <location>
        <begin position="21"/>
        <end position="290"/>
    </location>
</feature>
<gene>
    <name evidence="4" type="ORF">HBA54_09745</name>
</gene>
<evidence type="ECO:0000256" key="1">
    <source>
        <dbReference type="ARBA" id="ARBA00005622"/>
    </source>
</evidence>
<dbReference type="AlphaFoldDB" id="A0A967C533"/>